<dbReference type="STRING" id="44689.Q86KC6"/>
<dbReference type="EMBL" id="AAFI02000012">
    <property type="protein sequence ID" value="EAL69979.1"/>
    <property type="molecule type" value="Genomic_DNA"/>
</dbReference>
<dbReference type="AlphaFoldDB" id="Q86KC6"/>
<organism evidence="2 3">
    <name type="scientific">Dictyostelium discoideum</name>
    <name type="common">Social amoeba</name>
    <dbReference type="NCBI Taxonomy" id="44689"/>
    <lineage>
        <taxon>Eukaryota</taxon>
        <taxon>Amoebozoa</taxon>
        <taxon>Evosea</taxon>
        <taxon>Eumycetozoa</taxon>
        <taxon>Dictyostelia</taxon>
        <taxon>Dictyosteliales</taxon>
        <taxon>Dictyosteliaceae</taxon>
        <taxon>Dictyostelium</taxon>
    </lineage>
</organism>
<accession>Q554N3</accession>
<feature type="chain" id="PRO_5004302466" evidence="1">
    <location>
        <begin position="25"/>
        <end position="134"/>
    </location>
</feature>
<sequence>MKLNCKIFSLLIILLLTTNNYFQCSSFFVNSQPSKKFDCSGVSCQKLKCKENEVQYRWRAMPINSDMCCPVCKINCDLVECTDEKCENGTFSIMTELGCCSTCVNDCSIYECPPIQCPNGAPIKKSTSCCPECP</sequence>
<dbReference type="GeneID" id="8619718"/>
<dbReference type="PANTHER" id="PTHR36914">
    <property type="entry name" value="TRANSMEMBRANE PROTEIN-RELATED"/>
    <property type="match status" value="1"/>
</dbReference>
<accession>Q86KC6</accession>
<name>Q86KC6_DICDI</name>
<dbReference type="HOGENOM" id="CLU_1900144_0_0_1"/>
<dbReference type="PANTHER" id="PTHR36914:SF2">
    <property type="entry name" value="TRANSMEMBRANE PROTEIN"/>
    <property type="match status" value="1"/>
</dbReference>
<dbReference type="PaxDb" id="44689-DDB0167545"/>
<reference evidence="2 3" key="1">
    <citation type="journal article" date="2005" name="Nature">
        <title>The genome of the social amoeba Dictyostelium discoideum.</title>
        <authorList>
            <consortium name="The Dictyostelium discoideum Sequencing Consortium"/>
            <person name="Eichinger L."/>
            <person name="Pachebat J.A."/>
            <person name="Glockner G."/>
            <person name="Rajandream M.A."/>
            <person name="Sucgang R."/>
            <person name="Berriman M."/>
            <person name="Song J."/>
            <person name="Olsen R."/>
            <person name="Szafranski K."/>
            <person name="Xu Q."/>
            <person name="Tunggal B."/>
            <person name="Kummerfeld S."/>
            <person name="Madera M."/>
            <person name="Konfortov B.A."/>
            <person name="Rivero F."/>
            <person name="Bankier A.T."/>
            <person name="Lehmann R."/>
            <person name="Hamlin N."/>
            <person name="Davies R."/>
            <person name="Gaudet P."/>
            <person name="Fey P."/>
            <person name="Pilcher K."/>
            <person name="Chen G."/>
            <person name="Saunders D."/>
            <person name="Sodergren E."/>
            <person name="Davis P."/>
            <person name="Kerhornou A."/>
            <person name="Nie X."/>
            <person name="Hall N."/>
            <person name="Anjard C."/>
            <person name="Hemphill L."/>
            <person name="Bason N."/>
            <person name="Farbrother P."/>
            <person name="Desany B."/>
            <person name="Just E."/>
            <person name="Morio T."/>
            <person name="Rost R."/>
            <person name="Churcher C."/>
            <person name="Cooper J."/>
            <person name="Haydock S."/>
            <person name="van Driessche N."/>
            <person name="Cronin A."/>
            <person name="Goodhead I."/>
            <person name="Muzny D."/>
            <person name="Mourier T."/>
            <person name="Pain A."/>
            <person name="Lu M."/>
            <person name="Harper D."/>
            <person name="Lindsay R."/>
            <person name="Hauser H."/>
            <person name="James K."/>
            <person name="Quiles M."/>
            <person name="Madan Babu M."/>
            <person name="Saito T."/>
            <person name="Buchrieser C."/>
            <person name="Wardroper A."/>
            <person name="Felder M."/>
            <person name="Thangavelu M."/>
            <person name="Johnson D."/>
            <person name="Knights A."/>
            <person name="Loulseged H."/>
            <person name="Mungall K."/>
            <person name="Oliver K."/>
            <person name="Price C."/>
            <person name="Quail M.A."/>
            <person name="Urushihara H."/>
            <person name="Hernandez J."/>
            <person name="Rabbinowitsch E."/>
            <person name="Steffen D."/>
            <person name="Sanders M."/>
            <person name="Ma J."/>
            <person name="Kohara Y."/>
            <person name="Sharp S."/>
            <person name="Simmonds M."/>
            <person name="Spiegler S."/>
            <person name="Tivey A."/>
            <person name="Sugano S."/>
            <person name="White B."/>
            <person name="Walker D."/>
            <person name="Woodward J."/>
            <person name="Winckler T."/>
            <person name="Tanaka Y."/>
            <person name="Shaulsky G."/>
            <person name="Schleicher M."/>
            <person name="Weinstock G."/>
            <person name="Rosenthal A."/>
            <person name="Cox E.C."/>
            <person name="Chisholm R.L."/>
            <person name="Gibbs R."/>
            <person name="Loomis W.F."/>
            <person name="Platzer M."/>
            <person name="Kay R.R."/>
            <person name="Williams J."/>
            <person name="Dear P.H."/>
            <person name="Noegel A.A."/>
            <person name="Barrell B."/>
            <person name="Kuspa A."/>
        </authorList>
    </citation>
    <scope>NUCLEOTIDE SEQUENCE [LARGE SCALE GENOMIC DNA]</scope>
    <source>
        <strain evidence="2 3">AX4</strain>
    </source>
</reference>
<dbReference type="VEuPathDB" id="AmoebaDB:DDB_G0274173"/>
<dbReference type="dictyBase" id="DDB_G0274173"/>
<dbReference type="PhylomeDB" id="Q86KC6"/>
<protein>
    <submittedName>
        <fullName evidence="2">Uncharacterized protein</fullName>
    </submittedName>
</protein>
<comment type="caution">
    <text evidence="2">The sequence shown here is derived from an EMBL/GenBank/DDBJ whole genome shotgun (WGS) entry which is preliminary data.</text>
</comment>
<evidence type="ECO:0000256" key="1">
    <source>
        <dbReference type="SAM" id="SignalP"/>
    </source>
</evidence>
<evidence type="ECO:0000313" key="2">
    <source>
        <dbReference type="EMBL" id="EAL69979.1"/>
    </source>
</evidence>
<keyword evidence="1" id="KW-0732">Signal</keyword>
<feature type="signal peptide" evidence="1">
    <location>
        <begin position="1"/>
        <end position="24"/>
    </location>
</feature>
<dbReference type="Proteomes" id="UP000002195">
    <property type="component" value="Unassembled WGS sequence"/>
</dbReference>
<dbReference type="KEGG" id="ddi:DDB_G0274173"/>
<keyword evidence="3" id="KW-1185">Reference proteome</keyword>
<gene>
    <name evidence="2" type="ORF">DDB_G0274173</name>
</gene>
<proteinExistence type="predicted"/>
<dbReference type="RefSeq" id="XP_644290.1">
    <property type="nucleotide sequence ID" value="XM_639198.1"/>
</dbReference>
<dbReference type="InParanoid" id="Q86KC6"/>
<evidence type="ECO:0000313" key="3">
    <source>
        <dbReference type="Proteomes" id="UP000002195"/>
    </source>
</evidence>